<reference evidence="1" key="1">
    <citation type="submission" date="2020-07" db="EMBL/GenBank/DDBJ databases">
        <title>Genome sequence and genetic diversity analysis of an under-domesticated orphan crop, white fonio (Digitaria exilis).</title>
        <authorList>
            <person name="Bennetzen J.L."/>
            <person name="Chen S."/>
            <person name="Ma X."/>
            <person name="Wang X."/>
            <person name="Yssel A.E.J."/>
            <person name="Chaluvadi S.R."/>
            <person name="Johnson M."/>
            <person name="Gangashetty P."/>
            <person name="Hamidou F."/>
            <person name="Sanogo M.D."/>
            <person name="Zwaenepoel A."/>
            <person name="Wallace J."/>
            <person name="Van De Peer Y."/>
            <person name="Van Deynze A."/>
        </authorList>
    </citation>
    <scope>NUCLEOTIDE SEQUENCE</scope>
    <source>
        <tissue evidence="1">Leaves</tissue>
    </source>
</reference>
<gene>
    <name evidence="1" type="ORF">HU200_021379</name>
</gene>
<dbReference type="EMBL" id="JACEFO010001663">
    <property type="protein sequence ID" value="KAF8724348.1"/>
    <property type="molecule type" value="Genomic_DNA"/>
</dbReference>
<comment type="caution">
    <text evidence="1">The sequence shown here is derived from an EMBL/GenBank/DDBJ whole genome shotgun (WGS) entry which is preliminary data.</text>
</comment>
<name>A0A835F0B4_9POAL</name>
<evidence type="ECO:0000313" key="1">
    <source>
        <dbReference type="EMBL" id="KAF8724348.1"/>
    </source>
</evidence>
<protein>
    <submittedName>
        <fullName evidence="1">Uncharacterized protein</fullName>
    </submittedName>
</protein>
<proteinExistence type="predicted"/>
<keyword evidence="2" id="KW-1185">Reference proteome</keyword>
<accession>A0A835F0B4</accession>
<sequence length="42" mass="4804">MIINSRQRFGSTISREVVIIAAWCISCHRNSLICFTISLCLF</sequence>
<evidence type="ECO:0000313" key="2">
    <source>
        <dbReference type="Proteomes" id="UP000636709"/>
    </source>
</evidence>
<organism evidence="1 2">
    <name type="scientific">Digitaria exilis</name>
    <dbReference type="NCBI Taxonomy" id="1010633"/>
    <lineage>
        <taxon>Eukaryota</taxon>
        <taxon>Viridiplantae</taxon>
        <taxon>Streptophyta</taxon>
        <taxon>Embryophyta</taxon>
        <taxon>Tracheophyta</taxon>
        <taxon>Spermatophyta</taxon>
        <taxon>Magnoliopsida</taxon>
        <taxon>Liliopsida</taxon>
        <taxon>Poales</taxon>
        <taxon>Poaceae</taxon>
        <taxon>PACMAD clade</taxon>
        <taxon>Panicoideae</taxon>
        <taxon>Panicodae</taxon>
        <taxon>Paniceae</taxon>
        <taxon>Anthephorinae</taxon>
        <taxon>Digitaria</taxon>
    </lineage>
</organism>
<dbReference type="Proteomes" id="UP000636709">
    <property type="component" value="Unassembled WGS sequence"/>
</dbReference>
<dbReference type="AlphaFoldDB" id="A0A835F0B4"/>